<dbReference type="CDD" id="cd05402">
    <property type="entry name" value="NT_PAP_TUTase"/>
    <property type="match status" value="1"/>
</dbReference>
<keyword evidence="4" id="KW-1185">Reference proteome</keyword>
<sequence>MNTLVMLDNTLNQILRVLKPSLEDWETRLRILHELQGAVESVEGLRGATVEPFGSFVSNLYACWGDLDISIEFSKGSYISEYGKKHKEQLLGVVMRAMRQRGGWKSFKFIPTARVPILKVESYLQNISCDISINNLKGQMKSKLLFCIGEIDGRFRDMVLLVKEWAKAQNMNNPRLGSFNSYALTLLVVFHFQTCTPAILPPLKDIYPGNLTDDLQGLRADAEKRIEETCVDNVTRFKSDKCGAENRSSLSQLFISFLEKFSDLFLKTRKLGICPYTGQWEDIPSNMTWLPQTYTIMIQDPFDQPENSSRAVSMGELTRISEAFKMSRDILMSANQSDILATLVRPLTYRLVTGTSHYQFEQRHGAYPQRFMTESPHSRTPRGNYVPRQPRRPQVHKWAQKPSQVQSQFQKMTPENHPVKPTFQEMKPENHPNRSTPDIPTLETSRDCACGMCMPGEYIQ</sequence>
<name>A0A2P6SKQ2_ROSCH</name>
<reference evidence="3 4" key="1">
    <citation type="journal article" date="2018" name="Nat. Genet.">
        <title>The Rosa genome provides new insights in the design of modern roses.</title>
        <authorList>
            <person name="Bendahmane M."/>
        </authorList>
    </citation>
    <scope>NUCLEOTIDE SEQUENCE [LARGE SCALE GENOMIC DNA]</scope>
    <source>
        <strain evidence="4">cv. Old Blush</strain>
    </source>
</reference>
<dbReference type="EC" id="2.7.7.19" evidence="3"/>
<keyword evidence="3" id="KW-0548">Nucleotidyltransferase</keyword>
<protein>
    <submittedName>
        <fullName evidence="3">Putative polynucleotide adenylyltransferase</fullName>
        <ecNumber evidence="3">2.7.7.19</ecNumber>
    </submittedName>
</protein>
<feature type="domain" description="Poly(A) RNA polymerase mitochondrial-like central palm" evidence="2">
    <location>
        <begin position="7"/>
        <end position="148"/>
    </location>
</feature>
<dbReference type="InterPro" id="IPR043519">
    <property type="entry name" value="NT_sf"/>
</dbReference>
<dbReference type="Gramene" id="PRQ59267">
    <property type="protein sequence ID" value="PRQ59267"/>
    <property type="gene ID" value="RchiOBHm_Chr1g0368311"/>
</dbReference>
<accession>A0A2P6SKQ2</accession>
<gene>
    <name evidence="3" type="ORF">RchiOBHm_Chr1g0368311</name>
</gene>
<proteinExistence type="predicted"/>
<dbReference type="STRING" id="74649.A0A2P6SKQ2"/>
<feature type="region of interest" description="Disordered" evidence="1">
    <location>
        <begin position="371"/>
        <end position="442"/>
    </location>
</feature>
<evidence type="ECO:0000313" key="4">
    <source>
        <dbReference type="Proteomes" id="UP000238479"/>
    </source>
</evidence>
<dbReference type="PANTHER" id="PTHR12271:SF123">
    <property type="entry name" value="PROTEIN HESO1"/>
    <property type="match status" value="1"/>
</dbReference>
<dbReference type="Gene3D" id="1.10.1410.10">
    <property type="match status" value="1"/>
</dbReference>
<dbReference type="PANTHER" id="PTHR12271">
    <property type="entry name" value="POLY A POLYMERASE CID PAP -RELATED"/>
    <property type="match status" value="1"/>
</dbReference>
<dbReference type="InterPro" id="IPR054708">
    <property type="entry name" value="MTPAP-like_central"/>
</dbReference>
<dbReference type="GO" id="GO:0031123">
    <property type="term" value="P:RNA 3'-end processing"/>
    <property type="evidence" value="ECO:0007669"/>
    <property type="project" value="TreeGrafter"/>
</dbReference>
<dbReference type="Gene3D" id="3.30.460.10">
    <property type="entry name" value="Beta Polymerase, domain 2"/>
    <property type="match status" value="1"/>
</dbReference>
<comment type="caution">
    <text evidence="3">The sequence shown here is derived from an EMBL/GenBank/DDBJ whole genome shotgun (WGS) entry which is preliminary data.</text>
</comment>
<evidence type="ECO:0000313" key="3">
    <source>
        <dbReference type="EMBL" id="PRQ59267.1"/>
    </source>
</evidence>
<dbReference type="Proteomes" id="UP000238479">
    <property type="component" value="Chromosome 1"/>
</dbReference>
<dbReference type="AlphaFoldDB" id="A0A2P6SKQ2"/>
<organism evidence="3 4">
    <name type="scientific">Rosa chinensis</name>
    <name type="common">China rose</name>
    <dbReference type="NCBI Taxonomy" id="74649"/>
    <lineage>
        <taxon>Eukaryota</taxon>
        <taxon>Viridiplantae</taxon>
        <taxon>Streptophyta</taxon>
        <taxon>Embryophyta</taxon>
        <taxon>Tracheophyta</taxon>
        <taxon>Spermatophyta</taxon>
        <taxon>Magnoliopsida</taxon>
        <taxon>eudicotyledons</taxon>
        <taxon>Gunneridae</taxon>
        <taxon>Pentapetalae</taxon>
        <taxon>rosids</taxon>
        <taxon>fabids</taxon>
        <taxon>Rosales</taxon>
        <taxon>Rosaceae</taxon>
        <taxon>Rosoideae</taxon>
        <taxon>Rosoideae incertae sedis</taxon>
        <taxon>Rosa</taxon>
    </lineage>
</organism>
<keyword evidence="3" id="KW-0808">Transferase</keyword>
<dbReference type="EMBL" id="PDCK01000039">
    <property type="protein sequence ID" value="PRQ59267.1"/>
    <property type="molecule type" value="Genomic_DNA"/>
</dbReference>
<evidence type="ECO:0000259" key="2">
    <source>
        <dbReference type="Pfam" id="PF22600"/>
    </source>
</evidence>
<dbReference type="Pfam" id="PF22600">
    <property type="entry name" value="MTPAP-like_central"/>
    <property type="match status" value="1"/>
</dbReference>
<feature type="compositionally biased region" description="Polar residues" evidence="1">
    <location>
        <begin position="401"/>
        <end position="413"/>
    </location>
</feature>
<dbReference type="SUPFAM" id="SSF81301">
    <property type="entry name" value="Nucleotidyltransferase"/>
    <property type="match status" value="1"/>
</dbReference>
<dbReference type="SUPFAM" id="SSF81631">
    <property type="entry name" value="PAP/OAS1 substrate-binding domain"/>
    <property type="match status" value="1"/>
</dbReference>
<dbReference type="OrthoDB" id="2274644at2759"/>
<feature type="compositionally biased region" description="Basic residues" evidence="1">
    <location>
        <begin position="389"/>
        <end position="399"/>
    </location>
</feature>
<dbReference type="GO" id="GO:0050265">
    <property type="term" value="F:RNA uridylyltransferase activity"/>
    <property type="evidence" value="ECO:0007669"/>
    <property type="project" value="TreeGrafter"/>
</dbReference>
<dbReference type="GO" id="GO:1990817">
    <property type="term" value="F:poly(A) RNA polymerase activity"/>
    <property type="evidence" value="ECO:0007669"/>
    <property type="project" value="UniProtKB-EC"/>
</dbReference>
<evidence type="ECO:0000256" key="1">
    <source>
        <dbReference type="SAM" id="MobiDB-lite"/>
    </source>
</evidence>
<dbReference type="OMA" id="SNMRWLP"/>